<gene>
    <name evidence="11" type="primary">recN</name>
    <name evidence="11" type="ORF">FYJ27_03945</name>
</gene>
<dbReference type="EMBL" id="VULR01000004">
    <property type="protein sequence ID" value="MSS42885.1"/>
    <property type="molecule type" value="Genomic_DNA"/>
</dbReference>
<evidence type="ECO:0000256" key="2">
    <source>
        <dbReference type="ARBA" id="ARBA00009441"/>
    </source>
</evidence>
<dbReference type="PANTHER" id="PTHR11059">
    <property type="entry name" value="DNA REPAIR PROTEIN RECN"/>
    <property type="match status" value="1"/>
</dbReference>
<dbReference type="NCBIfam" id="TIGR00634">
    <property type="entry name" value="recN"/>
    <property type="match status" value="1"/>
</dbReference>
<sequence length="566" mass="65287">MIVELNIENFAIVERLNINFTKGLNVLTGETGAGKSIIVEAISLILGGRANKDLIRTGYDKAILEGLFFLEKPKKIERILNQYGIEQDRGNYILITRELHATGRSVSRINGRTVTVNMLNNITKHLVDIHGQHEHQSLLNVERHIDIIDSFGDDSFNELKEKIKSDYIRILNLKKKLKSLSLEEMERDREIDILKYQIEEIDSSNLSVEEDENILIEYNKLNNAQNIESNLGKSVNILQSKEYDSFSTIDSLNEVINLIEEIKDNDIQLEKIYNELINISFELQDITRNLNNYMENIVIDKEQLDFLEDRINTINKLKKKYGNSVQEIFIYRDKIYSKLQLLLNIEEEIQDINKKIKKVEEALKINCELLSEKRKLIGSNLEKEIFRELQELNMKDVVFKINFEEYDYFTISGLDKVEFLISTNPGEKLKPLSKIVSGGEMSRIMLAFKSILAEYDYIPSLIFDEIDTGISGRTAQIVGEKINNISKKHQVICISHLPQIAALADTHFSISKKIMEDKTIVKVKKLNYEERINELARLLGGVDLTNTTKLHAKEMLELTKKIKKGF</sequence>
<dbReference type="FunFam" id="3.40.50.300:FF:000319">
    <property type="entry name" value="DNA repair protein RecN"/>
    <property type="match status" value="1"/>
</dbReference>
<reference evidence="11 12" key="1">
    <citation type="submission" date="2019-08" db="EMBL/GenBank/DDBJ databases">
        <title>In-depth cultivation of the pig gut microbiome towards novel bacterial diversity and tailored functional studies.</title>
        <authorList>
            <person name="Wylensek D."/>
            <person name="Hitch T.C.A."/>
            <person name="Clavel T."/>
        </authorList>
    </citation>
    <scope>NUCLEOTIDE SEQUENCE [LARGE SCALE GENOMIC DNA]</scope>
    <source>
        <strain evidence="11 12">Med78-601-WT-4W-RMD-3</strain>
    </source>
</reference>
<evidence type="ECO:0000256" key="5">
    <source>
        <dbReference type="ARBA" id="ARBA00022763"/>
    </source>
</evidence>
<evidence type="ECO:0000259" key="10">
    <source>
        <dbReference type="Pfam" id="PF02463"/>
    </source>
</evidence>
<dbReference type="SUPFAM" id="SSF52540">
    <property type="entry name" value="P-loop containing nucleoside triphosphate hydrolases"/>
    <property type="match status" value="1"/>
</dbReference>
<dbReference type="PANTHER" id="PTHR11059:SF0">
    <property type="entry name" value="DNA REPAIR PROTEIN RECN"/>
    <property type="match status" value="1"/>
</dbReference>
<dbReference type="Proteomes" id="UP000462760">
    <property type="component" value="Unassembled WGS sequence"/>
</dbReference>
<evidence type="ECO:0000256" key="7">
    <source>
        <dbReference type="ARBA" id="ARBA00023204"/>
    </source>
</evidence>
<dbReference type="PIRSF" id="PIRSF003128">
    <property type="entry name" value="RecN"/>
    <property type="match status" value="1"/>
</dbReference>
<dbReference type="OrthoDB" id="9806954at2"/>
<evidence type="ECO:0000256" key="8">
    <source>
        <dbReference type="ARBA" id="ARBA00033408"/>
    </source>
</evidence>
<dbReference type="GO" id="GO:0006310">
    <property type="term" value="P:DNA recombination"/>
    <property type="evidence" value="ECO:0007669"/>
    <property type="project" value="InterPro"/>
</dbReference>
<proteinExistence type="inferred from homology"/>
<comment type="similarity">
    <text evidence="2 9">Belongs to the RecN family.</text>
</comment>
<evidence type="ECO:0000313" key="11">
    <source>
        <dbReference type="EMBL" id="MSS42885.1"/>
    </source>
</evidence>
<dbReference type="Pfam" id="PF02463">
    <property type="entry name" value="SMC_N"/>
    <property type="match status" value="1"/>
</dbReference>
<comment type="function">
    <text evidence="1 9">May be involved in recombinational repair of damaged DNA.</text>
</comment>
<dbReference type="Gene3D" id="3.40.50.300">
    <property type="entry name" value="P-loop containing nucleotide triphosphate hydrolases"/>
    <property type="match status" value="2"/>
</dbReference>
<dbReference type="InterPro" id="IPR004604">
    <property type="entry name" value="DNA_recomb/repair_RecN"/>
</dbReference>
<evidence type="ECO:0000256" key="4">
    <source>
        <dbReference type="ARBA" id="ARBA00022741"/>
    </source>
</evidence>
<keyword evidence="7 9" id="KW-0234">DNA repair</keyword>
<dbReference type="InterPro" id="IPR027417">
    <property type="entry name" value="P-loop_NTPase"/>
</dbReference>
<protein>
    <recommendedName>
        <fullName evidence="3 9">DNA repair protein RecN</fullName>
    </recommendedName>
    <alternativeName>
        <fullName evidence="8 9">Recombination protein N</fullName>
    </alternativeName>
</protein>
<feature type="domain" description="RecF/RecN/SMC N-terminal" evidence="10">
    <location>
        <begin position="2"/>
        <end position="512"/>
    </location>
</feature>
<dbReference type="CDD" id="cd03241">
    <property type="entry name" value="ABC_RecN"/>
    <property type="match status" value="2"/>
</dbReference>
<evidence type="ECO:0000256" key="3">
    <source>
        <dbReference type="ARBA" id="ARBA00021315"/>
    </source>
</evidence>
<dbReference type="RefSeq" id="WP_154483489.1">
    <property type="nucleotide sequence ID" value="NZ_VULR01000004.1"/>
</dbReference>
<organism evidence="11 12">
    <name type="scientific">Anaerosalibacter bizertensis</name>
    <dbReference type="NCBI Taxonomy" id="932217"/>
    <lineage>
        <taxon>Bacteria</taxon>
        <taxon>Bacillati</taxon>
        <taxon>Bacillota</taxon>
        <taxon>Tissierellia</taxon>
        <taxon>Tissierellales</taxon>
        <taxon>Sporanaerobacteraceae</taxon>
        <taxon>Anaerosalibacter</taxon>
    </lineage>
</organism>
<keyword evidence="4" id="KW-0547">Nucleotide-binding</keyword>
<evidence type="ECO:0000256" key="1">
    <source>
        <dbReference type="ARBA" id="ARBA00003618"/>
    </source>
</evidence>
<dbReference type="GO" id="GO:0043590">
    <property type="term" value="C:bacterial nucleoid"/>
    <property type="evidence" value="ECO:0007669"/>
    <property type="project" value="TreeGrafter"/>
</dbReference>
<evidence type="ECO:0000256" key="9">
    <source>
        <dbReference type="PIRNR" id="PIRNR003128"/>
    </source>
</evidence>
<dbReference type="AlphaFoldDB" id="A0A844FFZ9"/>
<dbReference type="InterPro" id="IPR003395">
    <property type="entry name" value="RecF/RecN/SMC_N"/>
</dbReference>
<accession>A0A844FFZ9</accession>
<dbReference type="FunFam" id="3.40.50.300:FF:000356">
    <property type="entry name" value="DNA repair protein RecN"/>
    <property type="match status" value="1"/>
</dbReference>
<comment type="caution">
    <text evidence="11">The sequence shown here is derived from an EMBL/GenBank/DDBJ whole genome shotgun (WGS) entry which is preliminary data.</text>
</comment>
<evidence type="ECO:0000256" key="6">
    <source>
        <dbReference type="ARBA" id="ARBA00022840"/>
    </source>
</evidence>
<name>A0A844FFZ9_9FIRM</name>
<dbReference type="GO" id="GO:0006281">
    <property type="term" value="P:DNA repair"/>
    <property type="evidence" value="ECO:0007669"/>
    <property type="project" value="UniProtKB-KW"/>
</dbReference>
<keyword evidence="6" id="KW-0067">ATP-binding</keyword>
<dbReference type="GO" id="GO:0009432">
    <property type="term" value="P:SOS response"/>
    <property type="evidence" value="ECO:0007669"/>
    <property type="project" value="TreeGrafter"/>
</dbReference>
<dbReference type="GO" id="GO:0005524">
    <property type="term" value="F:ATP binding"/>
    <property type="evidence" value="ECO:0007669"/>
    <property type="project" value="UniProtKB-KW"/>
</dbReference>
<keyword evidence="5 9" id="KW-0227">DNA damage</keyword>
<evidence type="ECO:0000313" key="12">
    <source>
        <dbReference type="Proteomes" id="UP000462760"/>
    </source>
</evidence>